<evidence type="ECO:0000256" key="4">
    <source>
        <dbReference type="ARBA" id="ARBA00022679"/>
    </source>
</evidence>
<dbReference type="SUPFAM" id="SSF103190">
    <property type="entry name" value="Sensory domain-like"/>
    <property type="match status" value="1"/>
</dbReference>
<feature type="transmembrane region" description="Helical" evidence="9">
    <location>
        <begin position="199"/>
        <end position="216"/>
    </location>
</feature>
<dbReference type="SUPFAM" id="SSF55874">
    <property type="entry name" value="ATPase domain of HSP90 chaperone/DNA topoisomerase II/histidine kinase"/>
    <property type="match status" value="1"/>
</dbReference>
<reference evidence="11 12" key="1">
    <citation type="submission" date="2019-01" db="EMBL/GenBank/DDBJ databases">
        <authorList>
            <person name="Chen W.-M."/>
        </authorList>
    </citation>
    <scope>NUCLEOTIDE SEQUENCE [LARGE SCALE GENOMIC DNA]</scope>
    <source>
        <strain evidence="11 12">KYPC3</strain>
    </source>
</reference>
<keyword evidence="4" id="KW-0808">Transferase</keyword>
<evidence type="ECO:0000256" key="6">
    <source>
        <dbReference type="ARBA" id="ARBA00022777"/>
    </source>
</evidence>
<evidence type="ECO:0000313" key="11">
    <source>
        <dbReference type="EMBL" id="RVU40666.1"/>
    </source>
</evidence>
<dbReference type="InterPro" id="IPR005467">
    <property type="entry name" value="His_kinase_dom"/>
</dbReference>
<organism evidence="11 12">
    <name type="scientific">Rheinheimera riviphila</name>
    <dbReference type="NCBI Taxonomy" id="1834037"/>
    <lineage>
        <taxon>Bacteria</taxon>
        <taxon>Pseudomonadati</taxon>
        <taxon>Pseudomonadota</taxon>
        <taxon>Gammaproteobacteria</taxon>
        <taxon>Chromatiales</taxon>
        <taxon>Chromatiaceae</taxon>
        <taxon>Rheinheimera</taxon>
    </lineage>
</organism>
<proteinExistence type="predicted"/>
<dbReference type="SUPFAM" id="SSF47384">
    <property type="entry name" value="Homodimeric domain of signal transducing histidine kinase"/>
    <property type="match status" value="1"/>
</dbReference>
<evidence type="ECO:0000256" key="9">
    <source>
        <dbReference type="SAM" id="Phobius"/>
    </source>
</evidence>
<keyword evidence="8" id="KW-0175">Coiled coil</keyword>
<comment type="catalytic activity">
    <reaction evidence="1">
        <text>ATP + protein L-histidine = ADP + protein N-phospho-L-histidine.</text>
        <dbReference type="EC" id="2.7.13.3"/>
    </reaction>
</comment>
<protein>
    <recommendedName>
        <fullName evidence="2">histidine kinase</fullName>
        <ecNumber evidence="2">2.7.13.3</ecNumber>
    </recommendedName>
</protein>
<accession>A0A437R1I4</accession>
<dbReference type="Pfam" id="PF02518">
    <property type="entry name" value="HATPase_c"/>
    <property type="match status" value="1"/>
</dbReference>
<dbReference type="InterPro" id="IPR029151">
    <property type="entry name" value="Sensor-like_sf"/>
</dbReference>
<keyword evidence="12" id="KW-1185">Reference proteome</keyword>
<dbReference type="GO" id="GO:0000155">
    <property type="term" value="F:phosphorelay sensor kinase activity"/>
    <property type="evidence" value="ECO:0007669"/>
    <property type="project" value="InterPro"/>
</dbReference>
<dbReference type="InterPro" id="IPR036890">
    <property type="entry name" value="HATPase_C_sf"/>
</dbReference>
<dbReference type="EMBL" id="SACS01000004">
    <property type="protein sequence ID" value="RVU40666.1"/>
    <property type="molecule type" value="Genomic_DNA"/>
</dbReference>
<gene>
    <name evidence="11" type="primary">creC</name>
    <name evidence="11" type="ORF">EOE67_06290</name>
</gene>
<feature type="coiled-coil region" evidence="8">
    <location>
        <begin position="301"/>
        <end position="328"/>
    </location>
</feature>
<keyword evidence="3" id="KW-0597">Phosphoprotein</keyword>
<evidence type="ECO:0000256" key="8">
    <source>
        <dbReference type="SAM" id="Coils"/>
    </source>
</evidence>
<evidence type="ECO:0000256" key="1">
    <source>
        <dbReference type="ARBA" id="ARBA00000085"/>
    </source>
</evidence>
<dbReference type="OrthoDB" id="9804645at2"/>
<evidence type="ECO:0000313" key="12">
    <source>
        <dbReference type="Proteomes" id="UP000283077"/>
    </source>
</evidence>
<dbReference type="Proteomes" id="UP000283077">
    <property type="component" value="Unassembled WGS sequence"/>
</dbReference>
<dbReference type="Gene3D" id="1.10.287.130">
    <property type="match status" value="1"/>
</dbReference>
<dbReference type="PANTHER" id="PTHR45436">
    <property type="entry name" value="SENSOR HISTIDINE KINASE YKOH"/>
    <property type="match status" value="1"/>
</dbReference>
<keyword evidence="6 11" id="KW-0418">Kinase</keyword>
<dbReference type="InterPro" id="IPR050428">
    <property type="entry name" value="TCS_sensor_his_kinase"/>
</dbReference>
<evidence type="ECO:0000259" key="10">
    <source>
        <dbReference type="PROSITE" id="PS50109"/>
    </source>
</evidence>
<evidence type="ECO:0000256" key="2">
    <source>
        <dbReference type="ARBA" id="ARBA00012438"/>
    </source>
</evidence>
<comment type="caution">
    <text evidence="11">The sequence shown here is derived from an EMBL/GenBank/DDBJ whole genome shotgun (WGS) entry which is preliminary data.</text>
</comment>
<dbReference type="PROSITE" id="PS50109">
    <property type="entry name" value="HIS_KIN"/>
    <property type="match status" value="1"/>
</dbReference>
<dbReference type="Gene3D" id="3.30.565.10">
    <property type="entry name" value="Histidine kinase-like ATPase, C-terminal domain"/>
    <property type="match status" value="1"/>
</dbReference>
<evidence type="ECO:0000256" key="3">
    <source>
        <dbReference type="ARBA" id="ARBA00022553"/>
    </source>
</evidence>
<dbReference type="Pfam" id="PF00512">
    <property type="entry name" value="HisKA"/>
    <property type="match status" value="1"/>
</dbReference>
<keyword evidence="9" id="KW-0472">Membrane</keyword>
<keyword evidence="5 9" id="KW-0812">Transmembrane</keyword>
<dbReference type="EC" id="2.7.13.3" evidence="2"/>
<evidence type="ECO:0000256" key="7">
    <source>
        <dbReference type="ARBA" id="ARBA00022989"/>
    </source>
</evidence>
<dbReference type="SMART" id="SM00388">
    <property type="entry name" value="HisKA"/>
    <property type="match status" value="1"/>
</dbReference>
<feature type="domain" description="Histidine kinase" evidence="10">
    <location>
        <begin position="273"/>
        <end position="489"/>
    </location>
</feature>
<feature type="transmembrane region" description="Helical" evidence="9">
    <location>
        <begin position="6"/>
        <end position="27"/>
    </location>
</feature>
<dbReference type="PANTHER" id="PTHR45436:SF10">
    <property type="entry name" value="HISTIDINE KINASE"/>
    <property type="match status" value="1"/>
</dbReference>
<dbReference type="InterPro" id="IPR003661">
    <property type="entry name" value="HisK_dim/P_dom"/>
</dbReference>
<keyword evidence="7 9" id="KW-1133">Transmembrane helix</keyword>
<sequence>MPFALRVFALYFVFVGMSGYFMLDLVVKEIKPGVRQSSEEVLFDTAQLLAQLVAPHLAEHNPQSAGQTAQQPLPPQLQQVLASYGKHRTQALIWGVEKASIPHRIYITDAAGIIIYDSANQDLGKDYSRWNDVYLTLKGQYGARSSRTDPNDENSTVMHVAAAVRHQDQIIGVLTIAKPNHSMQPFIDRTQAYLTQRGLLLMLLGLAVGALLAWRLQQGLNRLETYANQLSAGERVGPPKFRMFFEFANLAQALDKMRQTLAGRAYAERYVQTLTHELKSPLTAIQAASELLQQPLPDVDRQRFARNIQQQTERLHQLIEQLLQLSELEQRQHLLETKPLDLAALCQQAVQQRQGRIDQQQWQLQLDLTATTIEGDALLLQQSIGHLLDNALDFADKGATVTLDVQLIEQQAVLTLFNQGPAIPNYALPRLTERFYSLPRPGKQQKSTGLGLNFVAEVVKLHQGELQLENVKRGQLSGVLVTVRLPLQLQ</sequence>
<dbReference type="InterPro" id="IPR003594">
    <property type="entry name" value="HATPase_dom"/>
</dbReference>
<dbReference type="NCBIfam" id="NF008312">
    <property type="entry name" value="PRK11100.1"/>
    <property type="match status" value="1"/>
</dbReference>
<evidence type="ECO:0000256" key="5">
    <source>
        <dbReference type="ARBA" id="ARBA00022692"/>
    </source>
</evidence>
<name>A0A437R1I4_9GAMM</name>
<dbReference type="CDD" id="cd00082">
    <property type="entry name" value="HisKA"/>
    <property type="match status" value="1"/>
</dbReference>
<dbReference type="InterPro" id="IPR036097">
    <property type="entry name" value="HisK_dim/P_sf"/>
</dbReference>
<dbReference type="AlphaFoldDB" id="A0A437R1I4"/>
<dbReference type="SMART" id="SM00387">
    <property type="entry name" value="HATPase_c"/>
    <property type="match status" value="1"/>
</dbReference>